<evidence type="ECO:0000256" key="1">
    <source>
        <dbReference type="ARBA" id="ARBA00004496"/>
    </source>
</evidence>
<dbReference type="InterPro" id="IPR039739">
    <property type="entry name" value="MAG2/RNF10"/>
</dbReference>
<evidence type="ECO:0000313" key="5">
    <source>
        <dbReference type="Proteomes" id="UP001217089"/>
    </source>
</evidence>
<evidence type="ECO:0000256" key="2">
    <source>
        <dbReference type="ARBA" id="ARBA00022490"/>
    </source>
</evidence>
<feature type="compositionally biased region" description="Low complexity" evidence="3">
    <location>
        <begin position="337"/>
        <end position="353"/>
    </location>
</feature>
<reference evidence="4 5" key="1">
    <citation type="submission" date="2022-12" db="EMBL/GenBank/DDBJ databases">
        <title>Chromosome-level genome of Tegillarca granosa.</title>
        <authorList>
            <person name="Kim J."/>
        </authorList>
    </citation>
    <scope>NUCLEOTIDE SEQUENCE [LARGE SCALE GENOMIC DNA]</scope>
    <source>
        <strain evidence="4">Teg-2019</strain>
        <tissue evidence="4">Adductor muscle</tissue>
    </source>
</reference>
<dbReference type="EMBL" id="JARBDR010000440">
    <property type="protein sequence ID" value="KAJ8312764.1"/>
    <property type="molecule type" value="Genomic_DNA"/>
</dbReference>
<evidence type="ECO:0000313" key="4">
    <source>
        <dbReference type="EMBL" id="KAJ8312764.1"/>
    </source>
</evidence>
<evidence type="ECO:0000256" key="3">
    <source>
        <dbReference type="SAM" id="MobiDB-lite"/>
    </source>
</evidence>
<keyword evidence="2" id="KW-0963">Cytoplasm</keyword>
<comment type="caution">
    <text evidence="4">The sequence shown here is derived from an EMBL/GenBank/DDBJ whole genome shotgun (WGS) entry which is preliminary data.</text>
</comment>
<organism evidence="4 5">
    <name type="scientific">Tegillarca granosa</name>
    <name type="common">Malaysian cockle</name>
    <name type="synonym">Anadara granosa</name>
    <dbReference type="NCBI Taxonomy" id="220873"/>
    <lineage>
        <taxon>Eukaryota</taxon>
        <taxon>Metazoa</taxon>
        <taxon>Spiralia</taxon>
        <taxon>Lophotrochozoa</taxon>
        <taxon>Mollusca</taxon>
        <taxon>Bivalvia</taxon>
        <taxon>Autobranchia</taxon>
        <taxon>Pteriomorphia</taxon>
        <taxon>Arcoida</taxon>
        <taxon>Arcoidea</taxon>
        <taxon>Arcidae</taxon>
        <taxon>Tegillarca</taxon>
    </lineage>
</organism>
<feature type="region of interest" description="Disordered" evidence="3">
    <location>
        <begin position="383"/>
        <end position="424"/>
    </location>
</feature>
<gene>
    <name evidence="4" type="ORF">KUTeg_010137</name>
</gene>
<evidence type="ECO:0008006" key="6">
    <source>
        <dbReference type="Google" id="ProtNLM"/>
    </source>
</evidence>
<dbReference type="PANTHER" id="PTHR12983:SF9">
    <property type="entry name" value="E3 UBIQUITIN-PROTEIN LIGASE RNF10"/>
    <property type="match status" value="1"/>
</dbReference>
<proteinExistence type="predicted"/>
<feature type="region of interest" description="Disordered" evidence="3">
    <location>
        <begin position="324"/>
        <end position="369"/>
    </location>
</feature>
<dbReference type="PANTHER" id="PTHR12983">
    <property type="entry name" value="RING FINGER 10 FAMILY MEMBER"/>
    <property type="match status" value="1"/>
</dbReference>
<dbReference type="Proteomes" id="UP001217089">
    <property type="component" value="Unassembled WGS sequence"/>
</dbReference>
<accession>A0ABQ9F620</accession>
<comment type="subcellular location">
    <subcellularLocation>
        <location evidence="1">Cytoplasm</location>
    </subcellularLocation>
</comment>
<sequence length="479" mass="52710">MVSEIPFIESAFQALKERETDLNNKVEAAQEVNKMVTPVVKNVLQDNEQNIVKIPSCGLTAGISADGTKKIKQYASAFSDDEEETVENLHSETGAQVICLTDLDSPVGNLESEVLPPSSTEGISIPGKIEVPDSELGNFGSPDDPQKTPPINIPGDTMPVEEAAENLELPSSSYTSTKTGQSEDSFYYYQAADGQQIYLHALNARCLVKEYGGLEYSPETVTADIVEIENIFMTEDLRKRLRYLGHLPLTCEFQVVELALKEPVLSRNTIRCFTDEIDRRRKLRQKKRREEKRWTRQVQEVENKRMGIKSVDSVIIKSQFMANNNRPTSPIARSDDSSLSASSSVVSPVGSPDIQTLESPAGDYNDEGQQTSSLSFAQMLKGGGSSKTVWPKVNKPTSDEPSTAARKTGSDDSDPEDKVPVPLYSHSFGDAIQTALDEHAKSKDEGNTMVSLTQLKYGGKKKKKQQKLLFTTSMARGGN</sequence>
<name>A0ABQ9F620_TEGGR</name>
<keyword evidence="5" id="KW-1185">Reference proteome</keyword>
<protein>
    <recommendedName>
        <fullName evidence="6">RING finger protein 10</fullName>
    </recommendedName>
</protein>